<evidence type="ECO:0000313" key="1">
    <source>
        <dbReference type="EMBL" id="MBJ6372460.1"/>
    </source>
</evidence>
<organism evidence="1 2">
    <name type="scientific">Sedimentitalea arenosa</name>
    <dbReference type="NCBI Taxonomy" id="2798803"/>
    <lineage>
        <taxon>Bacteria</taxon>
        <taxon>Pseudomonadati</taxon>
        <taxon>Pseudomonadota</taxon>
        <taxon>Alphaproteobacteria</taxon>
        <taxon>Rhodobacterales</taxon>
        <taxon>Paracoccaceae</taxon>
        <taxon>Sedimentitalea</taxon>
    </lineage>
</organism>
<comment type="caution">
    <text evidence="1">The sequence shown here is derived from an EMBL/GenBank/DDBJ whole genome shotgun (WGS) entry which is preliminary data.</text>
</comment>
<keyword evidence="2" id="KW-1185">Reference proteome</keyword>
<dbReference type="Pfam" id="PF07309">
    <property type="entry name" value="FlaF"/>
    <property type="match status" value="1"/>
</dbReference>
<dbReference type="AlphaFoldDB" id="A0A8J7J2N3"/>
<dbReference type="GO" id="GO:0044781">
    <property type="term" value="P:bacterial-type flagellum organization"/>
    <property type="evidence" value="ECO:0007669"/>
    <property type="project" value="InterPro"/>
</dbReference>
<name>A0A8J7J2N3_9RHOB</name>
<accession>A0A8J7J2N3</accession>
<proteinExistence type="predicted"/>
<dbReference type="NCBIfam" id="NF009435">
    <property type="entry name" value="PRK12794.1"/>
    <property type="match status" value="1"/>
</dbReference>
<dbReference type="RefSeq" id="WP_199025336.1">
    <property type="nucleotide sequence ID" value="NZ_JAELVR010000008.1"/>
</dbReference>
<dbReference type="EMBL" id="JAELVR010000008">
    <property type="protein sequence ID" value="MBJ6372460.1"/>
    <property type="molecule type" value="Genomic_DNA"/>
</dbReference>
<sequence>MNALSQARRAYSAASAPTRTSRGTEYEAVARITARMRTAHSQGASGFAALAEALHENRKLWKIFATDVADPGNRLPQDLRARLFYLAEFTTHHTSKVLARRATVEPLLEINTAILRGLRSGAK</sequence>
<reference evidence="1" key="1">
    <citation type="submission" date="2020-12" db="EMBL/GenBank/DDBJ databases">
        <title>Sedimentitalea sp. nov., isolated from sand in Incheon.</title>
        <authorList>
            <person name="Kim W."/>
        </authorList>
    </citation>
    <scope>NUCLEOTIDE SEQUENCE</scope>
    <source>
        <strain evidence="1">CAU 1593</strain>
    </source>
</reference>
<protein>
    <submittedName>
        <fullName evidence="1">Flagellar biosynthesis regulator FlaF</fullName>
    </submittedName>
</protein>
<dbReference type="Proteomes" id="UP000619079">
    <property type="component" value="Unassembled WGS sequence"/>
</dbReference>
<keyword evidence="1" id="KW-0282">Flagellum</keyword>
<gene>
    <name evidence="1" type="primary">flaF</name>
    <name evidence="1" type="ORF">JF290_13070</name>
</gene>
<keyword evidence="1" id="KW-0966">Cell projection</keyword>
<evidence type="ECO:0000313" key="2">
    <source>
        <dbReference type="Proteomes" id="UP000619079"/>
    </source>
</evidence>
<dbReference type="InterPro" id="IPR010845">
    <property type="entry name" value="FlaF"/>
</dbReference>
<keyword evidence="1" id="KW-0969">Cilium</keyword>